<dbReference type="Proteomes" id="UP000807769">
    <property type="component" value="Unassembled WGS sequence"/>
</dbReference>
<dbReference type="GeneID" id="64636779"/>
<evidence type="ECO:0000313" key="2">
    <source>
        <dbReference type="Proteomes" id="UP000807769"/>
    </source>
</evidence>
<dbReference type="EMBL" id="JABBWG010000019">
    <property type="protein sequence ID" value="KAG1815140.1"/>
    <property type="molecule type" value="Genomic_DNA"/>
</dbReference>
<protein>
    <submittedName>
        <fullName evidence="1">Uncharacterized protein</fullName>
    </submittedName>
</protein>
<dbReference type="RefSeq" id="XP_041192277.1">
    <property type="nucleotide sequence ID" value="XM_041342763.1"/>
</dbReference>
<evidence type="ECO:0000313" key="1">
    <source>
        <dbReference type="EMBL" id="KAG1815140.1"/>
    </source>
</evidence>
<gene>
    <name evidence="1" type="ORF">BJ212DRAFT_258508</name>
</gene>
<name>A0A9P7E9X8_9AGAM</name>
<comment type="caution">
    <text evidence="1">The sequence shown here is derived from an EMBL/GenBank/DDBJ whole genome shotgun (WGS) entry which is preliminary data.</text>
</comment>
<reference evidence="1" key="1">
    <citation type="journal article" date="2020" name="New Phytol.">
        <title>Comparative genomics reveals dynamic genome evolution in host specialist ectomycorrhizal fungi.</title>
        <authorList>
            <person name="Lofgren L.A."/>
            <person name="Nguyen N.H."/>
            <person name="Vilgalys R."/>
            <person name="Ruytinx J."/>
            <person name="Liao H.L."/>
            <person name="Branco S."/>
            <person name="Kuo A."/>
            <person name="LaButti K."/>
            <person name="Lipzen A."/>
            <person name="Andreopoulos W."/>
            <person name="Pangilinan J."/>
            <person name="Riley R."/>
            <person name="Hundley H."/>
            <person name="Na H."/>
            <person name="Barry K."/>
            <person name="Grigoriev I.V."/>
            <person name="Stajich J.E."/>
            <person name="Kennedy P.G."/>
        </authorList>
    </citation>
    <scope>NUCLEOTIDE SEQUENCE</scope>
    <source>
        <strain evidence="1">MN1</strain>
    </source>
</reference>
<accession>A0A9P7E9X8</accession>
<dbReference type="AlphaFoldDB" id="A0A9P7E9X8"/>
<sequence>MPQRSAYRTSHHGREKAISLATRPFLALRISQTDVGLHDYLQEGDFLFAISPQKPNGVNEGCYFALGSSLDGNRKMLHIEPPLHPEGGTLYVHTFPRLLEYVEPVRSQVRTVPRLPYQLEKSSYLTFCHSVLDDHDRILQDKYTNNERSSGGSGPVGDDWNFDLPSVRPPSIYQELLLYNQ</sequence>
<proteinExistence type="predicted"/>
<keyword evidence="2" id="KW-1185">Reference proteome</keyword>
<dbReference type="OrthoDB" id="2689908at2759"/>
<organism evidence="1 2">
    <name type="scientific">Suillus subaureus</name>
    <dbReference type="NCBI Taxonomy" id="48587"/>
    <lineage>
        <taxon>Eukaryota</taxon>
        <taxon>Fungi</taxon>
        <taxon>Dikarya</taxon>
        <taxon>Basidiomycota</taxon>
        <taxon>Agaricomycotina</taxon>
        <taxon>Agaricomycetes</taxon>
        <taxon>Agaricomycetidae</taxon>
        <taxon>Boletales</taxon>
        <taxon>Suillineae</taxon>
        <taxon>Suillaceae</taxon>
        <taxon>Suillus</taxon>
    </lineage>
</organism>